<feature type="transmembrane region" description="Helical" evidence="7">
    <location>
        <begin position="366"/>
        <end position="384"/>
    </location>
</feature>
<dbReference type="InterPro" id="IPR036259">
    <property type="entry name" value="MFS_trans_sf"/>
</dbReference>
<dbReference type="InterPro" id="IPR011701">
    <property type="entry name" value="MFS"/>
</dbReference>
<evidence type="ECO:0000256" key="5">
    <source>
        <dbReference type="ARBA" id="ARBA00023136"/>
    </source>
</evidence>
<dbReference type="Gene3D" id="1.20.1250.20">
    <property type="entry name" value="MFS general substrate transporter like domains"/>
    <property type="match status" value="1"/>
</dbReference>
<organism evidence="8 9">
    <name type="scientific">Undibacterium pigrum</name>
    <dbReference type="NCBI Taxonomy" id="401470"/>
    <lineage>
        <taxon>Bacteria</taxon>
        <taxon>Pseudomonadati</taxon>
        <taxon>Pseudomonadota</taxon>
        <taxon>Betaproteobacteria</taxon>
        <taxon>Burkholderiales</taxon>
        <taxon>Oxalobacteraceae</taxon>
        <taxon>Undibacterium</taxon>
    </lineage>
</organism>
<feature type="transmembrane region" description="Helical" evidence="7">
    <location>
        <begin position="301"/>
        <end position="319"/>
    </location>
</feature>
<dbReference type="SUPFAM" id="SSF103473">
    <property type="entry name" value="MFS general substrate transporter"/>
    <property type="match status" value="1"/>
</dbReference>
<comment type="caution">
    <text evidence="8">The sequence shown here is derived from an EMBL/GenBank/DDBJ whole genome shotgun (WGS) entry which is preliminary data.</text>
</comment>
<keyword evidence="5 7" id="KW-0472">Membrane</keyword>
<dbReference type="AlphaFoldDB" id="A0A318IPJ6"/>
<feature type="transmembrane region" description="Helical" evidence="7">
    <location>
        <begin position="144"/>
        <end position="162"/>
    </location>
</feature>
<evidence type="ECO:0000313" key="9">
    <source>
        <dbReference type="Proteomes" id="UP000247792"/>
    </source>
</evidence>
<protein>
    <submittedName>
        <fullName evidence="8">PAT family beta-lactamase induction signal transducer AmpG</fullName>
    </submittedName>
</protein>
<dbReference type="GO" id="GO:0016020">
    <property type="term" value="C:membrane"/>
    <property type="evidence" value="ECO:0007669"/>
    <property type="project" value="UniProtKB-SubCell"/>
</dbReference>
<dbReference type="Pfam" id="PF07690">
    <property type="entry name" value="MFS_1"/>
    <property type="match status" value="1"/>
</dbReference>
<feature type="transmembrane region" description="Helical" evidence="7">
    <location>
        <begin position="12"/>
        <end position="35"/>
    </location>
</feature>
<evidence type="ECO:0000256" key="6">
    <source>
        <dbReference type="SAM" id="MobiDB-lite"/>
    </source>
</evidence>
<dbReference type="InterPro" id="IPR004752">
    <property type="entry name" value="AmpG_permease/AT-1"/>
</dbReference>
<gene>
    <name evidence="8" type="ORF">DFR42_11360</name>
</gene>
<dbReference type="RefSeq" id="WP_245937079.1">
    <property type="nucleotide sequence ID" value="NZ_QJKB01000013.1"/>
</dbReference>
<dbReference type="GO" id="GO:0022857">
    <property type="term" value="F:transmembrane transporter activity"/>
    <property type="evidence" value="ECO:0007669"/>
    <property type="project" value="InterPro"/>
</dbReference>
<evidence type="ECO:0000256" key="2">
    <source>
        <dbReference type="ARBA" id="ARBA00022448"/>
    </source>
</evidence>
<proteinExistence type="predicted"/>
<evidence type="ECO:0000313" key="8">
    <source>
        <dbReference type="EMBL" id="PXX37986.1"/>
    </source>
</evidence>
<feature type="transmembrane region" description="Helical" evidence="7">
    <location>
        <begin position="396"/>
        <end position="414"/>
    </location>
</feature>
<evidence type="ECO:0000256" key="3">
    <source>
        <dbReference type="ARBA" id="ARBA00022692"/>
    </source>
</evidence>
<accession>A0A318IPJ6</accession>
<feature type="transmembrane region" description="Helical" evidence="7">
    <location>
        <begin position="47"/>
        <end position="64"/>
    </location>
</feature>
<feature type="transmembrane region" description="Helical" evidence="7">
    <location>
        <begin position="339"/>
        <end position="359"/>
    </location>
</feature>
<feature type="transmembrane region" description="Helical" evidence="7">
    <location>
        <begin position="76"/>
        <end position="94"/>
    </location>
</feature>
<evidence type="ECO:0000256" key="4">
    <source>
        <dbReference type="ARBA" id="ARBA00022989"/>
    </source>
</evidence>
<evidence type="ECO:0000256" key="7">
    <source>
        <dbReference type="SAM" id="Phobius"/>
    </source>
</evidence>
<feature type="transmembrane region" description="Helical" evidence="7">
    <location>
        <begin position="273"/>
        <end position="294"/>
    </location>
</feature>
<keyword evidence="3 7" id="KW-0812">Transmembrane</keyword>
<keyword evidence="4 7" id="KW-1133">Transmembrane helix</keyword>
<reference evidence="8 9" key="1">
    <citation type="submission" date="2018-05" db="EMBL/GenBank/DDBJ databases">
        <title>Genomic Encyclopedia of Type Strains, Phase IV (KMG-IV): sequencing the most valuable type-strain genomes for metagenomic binning, comparative biology and taxonomic classification.</title>
        <authorList>
            <person name="Goeker M."/>
        </authorList>
    </citation>
    <scope>NUCLEOTIDE SEQUENCE [LARGE SCALE GENOMIC DNA]</scope>
    <source>
        <strain evidence="8 9">DSM 19792</strain>
    </source>
</reference>
<sequence>MSIEKTRTPHPMRWVPTLYLAEGLPFYAVALVASLMYKSMGVANENIARWTGLIGLAWVFKPLWSPFLEAASSKKAVVVAFQLIGGVALGLVAVSLQLPMYFAISIALLGIVAIASATHDIAADGLYIASLSNKQQAEYAGWQGAFYNAAKFITLGGLVYLAGYLEKRLDPAQAWTVIFAIMGVMLVVLGLYHSWALPGTKNTNTEASMRSVFLTLQDVIIDFFKKPGIWLAITFIILFRAAEGQIQTIGPLFLREAKNLGGLGLTTEQVGLAYGTAGTIAFLGGSVLGGYFASWLGLKRALPWLILAMNVPNLVFFFLSTTLPDNITIITTALALEMFGYGFGFVGLILFIMQVVAVGKYQTAHYALGTGVMQLGFVLFKTISGDIQVALGYKNFFIWVLLSAIPVLVMTRFVSFGDSANHGKETASKDAPDSLVKTADA</sequence>
<name>A0A318IPJ6_9BURK</name>
<feature type="transmembrane region" description="Helical" evidence="7">
    <location>
        <begin position="100"/>
        <end position="123"/>
    </location>
</feature>
<comment type="subcellular location">
    <subcellularLocation>
        <location evidence="1">Membrane</location>
        <topology evidence="1">Multi-pass membrane protein</topology>
    </subcellularLocation>
</comment>
<feature type="compositionally biased region" description="Basic and acidic residues" evidence="6">
    <location>
        <begin position="422"/>
        <end position="432"/>
    </location>
</feature>
<dbReference type="PANTHER" id="PTHR12778">
    <property type="entry name" value="SOLUTE CARRIER FAMILY 33 ACETYL-COA TRANSPORTER -RELATED"/>
    <property type="match status" value="1"/>
</dbReference>
<dbReference type="Proteomes" id="UP000247792">
    <property type="component" value="Unassembled WGS sequence"/>
</dbReference>
<feature type="transmembrane region" description="Helical" evidence="7">
    <location>
        <begin position="174"/>
        <end position="192"/>
    </location>
</feature>
<keyword evidence="9" id="KW-1185">Reference proteome</keyword>
<dbReference type="PANTHER" id="PTHR12778:SF10">
    <property type="entry name" value="MAJOR FACILITATOR SUPERFAMILY DOMAIN-CONTAINING PROTEIN 3"/>
    <property type="match status" value="1"/>
</dbReference>
<evidence type="ECO:0000256" key="1">
    <source>
        <dbReference type="ARBA" id="ARBA00004141"/>
    </source>
</evidence>
<feature type="region of interest" description="Disordered" evidence="6">
    <location>
        <begin position="422"/>
        <end position="441"/>
    </location>
</feature>
<keyword evidence="2" id="KW-0813">Transport</keyword>
<dbReference type="EMBL" id="QJKB01000013">
    <property type="protein sequence ID" value="PXX37986.1"/>
    <property type="molecule type" value="Genomic_DNA"/>
</dbReference>